<evidence type="ECO:0000259" key="2">
    <source>
        <dbReference type="Pfam" id="PF01402"/>
    </source>
</evidence>
<dbReference type="Proteomes" id="UP000051913">
    <property type="component" value="Unassembled WGS sequence"/>
</dbReference>
<feature type="domain" description="Ribbon-helix-helix protein CopG" evidence="2">
    <location>
        <begin position="4"/>
        <end position="40"/>
    </location>
</feature>
<protein>
    <recommendedName>
        <fullName evidence="2">Ribbon-helix-helix protein CopG domain-containing protein</fullName>
    </recommendedName>
</protein>
<comment type="caution">
    <text evidence="3">The sequence shown here is derived from an EMBL/GenBank/DDBJ whole genome shotgun (WGS) entry which is preliminary data.</text>
</comment>
<dbReference type="STRING" id="1518501.CQ10_00215"/>
<sequence length="193" mass="20743">MKPRIGVYLSEQMAARLTAAAKRPGASKSALVEAALAQFLGADDDTDNLSVDHRLTLIGRQLEQLDRDLRIVNETVTLQARYHLAVTPQLPAAALRTACMLGAERFDEFAAQVGRRVHLGTSLMQETIDRIRTTKRDTQASVVGEGMPAPYSPAQEPDVHASSQIGSDAHNPAAVREGGSLINFPGKAGIPLH</sequence>
<dbReference type="InterPro" id="IPR013321">
    <property type="entry name" value="Arc_rbn_hlx_hlx"/>
</dbReference>
<reference evidence="3 4" key="1">
    <citation type="submission" date="2014-03" db="EMBL/GenBank/DDBJ databases">
        <title>Bradyrhizobium valentinum sp. nov., isolated from effective nodules of Lupinus mariae-josephae, a lupine endemic of basic-lime soils in Eastern Spain.</title>
        <authorList>
            <person name="Duran D."/>
            <person name="Rey L."/>
            <person name="Navarro A."/>
            <person name="Busquets A."/>
            <person name="Imperial J."/>
            <person name="Ruiz-Argueso T."/>
        </authorList>
    </citation>
    <scope>NUCLEOTIDE SEQUENCE [LARGE SCALE GENOMIC DNA]</scope>
    <source>
        <strain evidence="3 4">LmjM3</strain>
    </source>
</reference>
<dbReference type="Gene3D" id="1.10.1220.10">
    <property type="entry name" value="Met repressor-like"/>
    <property type="match status" value="1"/>
</dbReference>
<dbReference type="SUPFAM" id="SSF47598">
    <property type="entry name" value="Ribbon-helix-helix"/>
    <property type="match status" value="1"/>
</dbReference>
<dbReference type="AlphaFoldDB" id="A0A0R3KY37"/>
<dbReference type="RefSeq" id="WP_057854235.1">
    <property type="nucleotide sequence ID" value="NZ_LLXX01000177.1"/>
</dbReference>
<dbReference type="GO" id="GO:0006355">
    <property type="term" value="P:regulation of DNA-templated transcription"/>
    <property type="evidence" value="ECO:0007669"/>
    <property type="project" value="InterPro"/>
</dbReference>
<evidence type="ECO:0000313" key="3">
    <source>
        <dbReference type="EMBL" id="KRQ98404.1"/>
    </source>
</evidence>
<dbReference type="CDD" id="cd21631">
    <property type="entry name" value="RHH_CopG_NikR-like"/>
    <property type="match status" value="1"/>
</dbReference>
<proteinExistence type="predicted"/>
<organism evidence="3 4">
    <name type="scientific">Bradyrhizobium valentinum</name>
    <dbReference type="NCBI Taxonomy" id="1518501"/>
    <lineage>
        <taxon>Bacteria</taxon>
        <taxon>Pseudomonadati</taxon>
        <taxon>Pseudomonadota</taxon>
        <taxon>Alphaproteobacteria</taxon>
        <taxon>Hyphomicrobiales</taxon>
        <taxon>Nitrobacteraceae</taxon>
        <taxon>Bradyrhizobium</taxon>
    </lineage>
</organism>
<dbReference type="Pfam" id="PF01402">
    <property type="entry name" value="RHH_1"/>
    <property type="match status" value="1"/>
</dbReference>
<gene>
    <name evidence="3" type="ORF">CP49_10780</name>
</gene>
<dbReference type="InterPro" id="IPR002145">
    <property type="entry name" value="CopG"/>
</dbReference>
<dbReference type="InterPro" id="IPR010985">
    <property type="entry name" value="Ribbon_hlx_hlx"/>
</dbReference>
<accession>A0A0R3KY37</accession>
<evidence type="ECO:0000256" key="1">
    <source>
        <dbReference type="SAM" id="MobiDB-lite"/>
    </source>
</evidence>
<keyword evidence="4" id="KW-1185">Reference proteome</keyword>
<dbReference type="EMBL" id="LLXX01000177">
    <property type="protein sequence ID" value="KRQ98404.1"/>
    <property type="molecule type" value="Genomic_DNA"/>
</dbReference>
<evidence type="ECO:0000313" key="4">
    <source>
        <dbReference type="Proteomes" id="UP000051913"/>
    </source>
</evidence>
<feature type="region of interest" description="Disordered" evidence="1">
    <location>
        <begin position="146"/>
        <end position="180"/>
    </location>
</feature>
<name>A0A0R3KY37_9BRAD</name>